<dbReference type="Gene3D" id="3.80.10.10">
    <property type="entry name" value="Ribonuclease Inhibitor"/>
    <property type="match status" value="1"/>
</dbReference>
<dbReference type="PANTHER" id="PTHR24114:SF2">
    <property type="entry name" value="F-BOX DOMAIN-CONTAINING PROTEIN-RELATED"/>
    <property type="match status" value="1"/>
</dbReference>
<gene>
    <name evidence="2" type="ORF">PoB_005912200</name>
</gene>
<dbReference type="SUPFAM" id="SSF52047">
    <property type="entry name" value="RNI-like"/>
    <property type="match status" value="1"/>
</dbReference>
<sequence>MDKERVNIKMQRHLRPLTTASKAAVSRGGTRPSTAGAAVLGGSSRTRASRVSKQNLRESHLQAFGKVREFVGPDVPEADAPVTAVCQHGLPPMLELSGPTKVPETSQEAEDCPAADDQQCPNPPKHPTLETWLTGLQHSSDEFDTDVEEDLESTPMTSISVDATGKLEYEEQCKKRGFVPVSYLCRHLGERNVRMRHRYLGGTATKPLALAFKHNTVTENLDLSDNYIEGSGTTYIANMLKENHFIVSLNLSNNFIGRLGAEAIAEMLESNTTLKVLSLSGETETSLQIKQSANKAMLFYFSDNKRARGRPQTTLPITLNNDLKKLVATKLELTTQTDLDTLRLIAEDRPKWNALVAEIRKTAETARSDDPASGRL</sequence>
<feature type="region of interest" description="Disordered" evidence="1">
    <location>
        <begin position="15"/>
        <end position="55"/>
    </location>
</feature>
<evidence type="ECO:0000313" key="3">
    <source>
        <dbReference type="Proteomes" id="UP000735302"/>
    </source>
</evidence>
<dbReference type="SMART" id="SM00368">
    <property type="entry name" value="LRR_RI"/>
    <property type="match status" value="2"/>
</dbReference>
<accession>A0AAV4CLR6</accession>
<name>A0AAV4CLR6_9GAST</name>
<feature type="region of interest" description="Disordered" evidence="1">
    <location>
        <begin position="97"/>
        <end position="128"/>
    </location>
</feature>
<keyword evidence="3" id="KW-1185">Reference proteome</keyword>
<dbReference type="Proteomes" id="UP000735302">
    <property type="component" value="Unassembled WGS sequence"/>
</dbReference>
<evidence type="ECO:0000313" key="2">
    <source>
        <dbReference type="EMBL" id="GFO32617.1"/>
    </source>
</evidence>
<reference evidence="2 3" key="1">
    <citation type="journal article" date="2021" name="Elife">
        <title>Chloroplast acquisition without the gene transfer in kleptoplastic sea slugs, Plakobranchus ocellatus.</title>
        <authorList>
            <person name="Maeda T."/>
            <person name="Takahashi S."/>
            <person name="Yoshida T."/>
            <person name="Shimamura S."/>
            <person name="Takaki Y."/>
            <person name="Nagai Y."/>
            <person name="Toyoda A."/>
            <person name="Suzuki Y."/>
            <person name="Arimoto A."/>
            <person name="Ishii H."/>
            <person name="Satoh N."/>
            <person name="Nishiyama T."/>
            <person name="Hasebe M."/>
            <person name="Maruyama T."/>
            <person name="Minagawa J."/>
            <person name="Obokata J."/>
            <person name="Shigenobu S."/>
        </authorList>
    </citation>
    <scope>NUCLEOTIDE SEQUENCE [LARGE SCALE GENOMIC DNA]</scope>
</reference>
<organism evidence="2 3">
    <name type="scientific">Plakobranchus ocellatus</name>
    <dbReference type="NCBI Taxonomy" id="259542"/>
    <lineage>
        <taxon>Eukaryota</taxon>
        <taxon>Metazoa</taxon>
        <taxon>Spiralia</taxon>
        <taxon>Lophotrochozoa</taxon>
        <taxon>Mollusca</taxon>
        <taxon>Gastropoda</taxon>
        <taxon>Heterobranchia</taxon>
        <taxon>Euthyneura</taxon>
        <taxon>Panpulmonata</taxon>
        <taxon>Sacoglossa</taxon>
        <taxon>Placobranchoidea</taxon>
        <taxon>Plakobranchidae</taxon>
        <taxon>Plakobranchus</taxon>
    </lineage>
</organism>
<dbReference type="AlphaFoldDB" id="A0AAV4CLR6"/>
<dbReference type="InterPro" id="IPR032675">
    <property type="entry name" value="LRR_dom_sf"/>
</dbReference>
<protein>
    <submittedName>
        <fullName evidence="2">Leucine-rich repeat-containing protein 74a-like</fullName>
    </submittedName>
</protein>
<proteinExistence type="predicted"/>
<dbReference type="EMBL" id="BLXT01006644">
    <property type="protein sequence ID" value="GFO32617.1"/>
    <property type="molecule type" value="Genomic_DNA"/>
</dbReference>
<comment type="caution">
    <text evidence="2">The sequence shown here is derived from an EMBL/GenBank/DDBJ whole genome shotgun (WGS) entry which is preliminary data.</text>
</comment>
<evidence type="ECO:0000256" key="1">
    <source>
        <dbReference type="SAM" id="MobiDB-lite"/>
    </source>
</evidence>
<dbReference type="InterPro" id="IPR052394">
    <property type="entry name" value="LRR-containing"/>
</dbReference>
<feature type="compositionally biased region" description="Polar residues" evidence="1">
    <location>
        <begin position="43"/>
        <end position="54"/>
    </location>
</feature>
<dbReference type="PANTHER" id="PTHR24114">
    <property type="entry name" value="LEUCINE RICH REPEAT FAMILY PROTEIN"/>
    <property type="match status" value="1"/>
</dbReference>